<reference evidence="6" key="1">
    <citation type="journal article" date="2021" name="PeerJ">
        <title>Extensive microbial diversity within the chicken gut microbiome revealed by metagenomics and culture.</title>
        <authorList>
            <person name="Gilroy R."/>
            <person name="Ravi A."/>
            <person name="Getino M."/>
            <person name="Pursley I."/>
            <person name="Horton D.L."/>
            <person name="Alikhan N.F."/>
            <person name="Baker D."/>
            <person name="Gharbi K."/>
            <person name="Hall N."/>
            <person name="Watson M."/>
            <person name="Adriaenssens E.M."/>
            <person name="Foster-Nyarko E."/>
            <person name="Jarju S."/>
            <person name="Secka A."/>
            <person name="Antonio M."/>
            <person name="Oren A."/>
            <person name="Chaudhuri R.R."/>
            <person name="La Ragione R."/>
            <person name="Hildebrand F."/>
            <person name="Pallen M.J."/>
        </authorList>
    </citation>
    <scope>NUCLEOTIDE SEQUENCE</scope>
    <source>
        <strain evidence="6">ChiBcec2-3848</strain>
    </source>
</reference>
<dbReference type="Pfam" id="PF00126">
    <property type="entry name" value="HTH_1"/>
    <property type="match status" value="1"/>
</dbReference>
<dbReference type="Gene3D" id="1.10.10.10">
    <property type="entry name" value="Winged helix-like DNA-binding domain superfamily/Winged helix DNA-binding domain"/>
    <property type="match status" value="1"/>
</dbReference>
<evidence type="ECO:0000256" key="4">
    <source>
        <dbReference type="ARBA" id="ARBA00023163"/>
    </source>
</evidence>
<dbReference type="EMBL" id="DWVZ01000001">
    <property type="protein sequence ID" value="HJC61985.1"/>
    <property type="molecule type" value="Genomic_DNA"/>
</dbReference>
<dbReference type="GO" id="GO:0003700">
    <property type="term" value="F:DNA-binding transcription factor activity"/>
    <property type="evidence" value="ECO:0007669"/>
    <property type="project" value="InterPro"/>
</dbReference>
<dbReference type="FunFam" id="1.10.10.10:FF:000001">
    <property type="entry name" value="LysR family transcriptional regulator"/>
    <property type="match status" value="1"/>
</dbReference>
<dbReference type="Pfam" id="PF03466">
    <property type="entry name" value="LysR_substrate"/>
    <property type="match status" value="1"/>
</dbReference>
<dbReference type="PRINTS" id="PR00039">
    <property type="entry name" value="HTHLYSR"/>
</dbReference>
<protein>
    <submittedName>
        <fullName evidence="6">LysR family transcriptional regulator</fullName>
    </submittedName>
</protein>
<name>A0A9D2PLE0_9FIRM</name>
<evidence type="ECO:0000256" key="2">
    <source>
        <dbReference type="ARBA" id="ARBA00023015"/>
    </source>
</evidence>
<dbReference type="CDD" id="cd05466">
    <property type="entry name" value="PBP2_LTTR_substrate"/>
    <property type="match status" value="1"/>
</dbReference>
<dbReference type="PANTHER" id="PTHR30419">
    <property type="entry name" value="HTH-TYPE TRANSCRIPTIONAL REGULATOR YBHD"/>
    <property type="match status" value="1"/>
</dbReference>
<dbReference type="InterPro" id="IPR000847">
    <property type="entry name" value="LysR_HTH_N"/>
</dbReference>
<sequence length="286" mass="32388">MLNRNLELFIKVAEYGSITKAAKALYITQPAISNALAKLEGELGVKLFFRDKRNGLLLTEVGKQILLLSRQMEDIDNRIYQTAYQEKHLLRGRLRIAVLTSLVSTILSKALKKYRNLYPDIDVELKEGTPNDIFTMVEEHSVDFAVSCSPFGKFDSIALRHDRMMAMFPPEYPAGYDVDLRSPRDMLILNQPAYETILDHRKEKEAIKIEKVLLVQNAETAVHMVKEGIGIGILSEYTLDTLAPGWAQYRVLPEIRFDIGLFANDLQDLTPSASAFVKIIQETALL</sequence>
<gene>
    <name evidence="6" type="ORF">H9753_00010</name>
</gene>
<organism evidence="6 7">
    <name type="scientific">Candidatus Blautia merdavium</name>
    <dbReference type="NCBI Taxonomy" id="2838494"/>
    <lineage>
        <taxon>Bacteria</taxon>
        <taxon>Bacillati</taxon>
        <taxon>Bacillota</taxon>
        <taxon>Clostridia</taxon>
        <taxon>Lachnospirales</taxon>
        <taxon>Lachnospiraceae</taxon>
        <taxon>Blautia</taxon>
    </lineage>
</organism>
<reference evidence="6" key="2">
    <citation type="submission" date="2021-04" db="EMBL/GenBank/DDBJ databases">
        <authorList>
            <person name="Gilroy R."/>
        </authorList>
    </citation>
    <scope>NUCLEOTIDE SEQUENCE</scope>
    <source>
        <strain evidence="6">ChiBcec2-3848</strain>
    </source>
</reference>
<feature type="domain" description="HTH lysR-type" evidence="5">
    <location>
        <begin position="1"/>
        <end position="59"/>
    </location>
</feature>
<evidence type="ECO:0000256" key="3">
    <source>
        <dbReference type="ARBA" id="ARBA00023125"/>
    </source>
</evidence>
<evidence type="ECO:0000313" key="7">
    <source>
        <dbReference type="Proteomes" id="UP000823886"/>
    </source>
</evidence>
<dbReference type="Gene3D" id="3.40.190.290">
    <property type="match status" value="1"/>
</dbReference>
<evidence type="ECO:0000256" key="1">
    <source>
        <dbReference type="ARBA" id="ARBA00009437"/>
    </source>
</evidence>
<proteinExistence type="inferred from homology"/>
<dbReference type="GO" id="GO:0005829">
    <property type="term" value="C:cytosol"/>
    <property type="evidence" value="ECO:0007669"/>
    <property type="project" value="TreeGrafter"/>
</dbReference>
<dbReference type="Proteomes" id="UP000823886">
    <property type="component" value="Unassembled WGS sequence"/>
</dbReference>
<keyword evidence="4" id="KW-0804">Transcription</keyword>
<dbReference type="InterPro" id="IPR036390">
    <property type="entry name" value="WH_DNA-bd_sf"/>
</dbReference>
<dbReference type="InterPro" id="IPR005119">
    <property type="entry name" value="LysR_subst-bd"/>
</dbReference>
<evidence type="ECO:0000313" key="6">
    <source>
        <dbReference type="EMBL" id="HJC61985.1"/>
    </source>
</evidence>
<comment type="caution">
    <text evidence="6">The sequence shown here is derived from an EMBL/GenBank/DDBJ whole genome shotgun (WGS) entry which is preliminary data.</text>
</comment>
<keyword evidence="3" id="KW-0238">DNA-binding</keyword>
<dbReference type="PANTHER" id="PTHR30419:SF24">
    <property type="entry name" value="HTH-TYPE TRANSCRIPTIONAL REGULATOR CZCR"/>
    <property type="match status" value="1"/>
</dbReference>
<accession>A0A9D2PLE0</accession>
<evidence type="ECO:0000259" key="5">
    <source>
        <dbReference type="PROSITE" id="PS50931"/>
    </source>
</evidence>
<comment type="similarity">
    <text evidence="1">Belongs to the LysR transcriptional regulatory family.</text>
</comment>
<dbReference type="InterPro" id="IPR050950">
    <property type="entry name" value="HTH-type_LysR_regulators"/>
</dbReference>
<dbReference type="AlphaFoldDB" id="A0A9D2PLE0"/>
<keyword evidence="2" id="KW-0805">Transcription regulation</keyword>
<dbReference type="GO" id="GO:0003677">
    <property type="term" value="F:DNA binding"/>
    <property type="evidence" value="ECO:0007669"/>
    <property type="project" value="UniProtKB-KW"/>
</dbReference>
<dbReference type="PROSITE" id="PS50931">
    <property type="entry name" value="HTH_LYSR"/>
    <property type="match status" value="1"/>
</dbReference>
<dbReference type="InterPro" id="IPR036388">
    <property type="entry name" value="WH-like_DNA-bd_sf"/>
</dbReference>
<dbReference type="SUPFAM" id="SSF53850">
    <property type="entry name" value="Periplasmic binding protein-like II"/>
    <property type="match status" value="1"/>
</dbReference>
<dbReference type="SUPFAM" id="SSF46785">
    <property type="entry name" value="Winged helix' DNA-binding domain"/>
    <property type="match status" value="1"/>
</dbReference>